<comment type="caution">
    <text evidence="1">The sequence shown here is derived from an EMBL/GenBank/DDBJ whole genome shotgun (WGS) entry which is preliminary data.</text>
</comment>
<sequence>MPKAPSYLEGAIDELGSTAAAFAMHAGQGLTLNFGDELTAALMTPYEVMTTENNGKGFRERVGDTYSDLNRTYNERLEQARAEHPYASIAGELTGGVALGLAAAPVASGIGLARAGTVAKQLATPLGAAGMGAVNGFGSGSTLEDRFVKAAYGTILGGAAGLAAPKVAAFGESASRKVADYARAWKNPAPAVGAELGRLASKANSSIEELAASLEAAAADGQPQFAVVDALAEYGRDRLAKLASILKPDASKALSVRQNSQSERLGVQMRDAFDAQKTAAGAKRELVESGAPSRSIDAVDAGMHAQGIRADPGKTIPDYLARSADEQSSFRVGYADLHLARLEASA</sequence>
<dbReference type="AlphaFoldDB" id="A0A0B1Q3F7"/>
<proteinExistence type="predicted"/>
<reference evidence="1 2" key="1">
    <citation type="submission" date="2014-09" db="EMBL/GenBank/DDBJ databases">
        <title>Isolation and characterization of Aurantimonas altamirensis ON-56566 from clinical sample following a dog bite.</title>
        <authorList>
            <person name="Eshaghi A."/>
            <person name="Li A."/>
            <person name="Shahinas D."/>
            <person name="Bahn P."/>
            <person name="Kus J.V."/>
            <person name="Patel S.N."/>
        </authorList>
    </citation>
    <scope>NUCLEOTIDE SEQUENCE [LARGE SCALE GENOMIC DNA]</scope>
    <source>
        <strain evidence="1 2">ON-56566</strain>
    </source>
</reference>
<name>A0A0B1Q3F7_9HYPH</name>
<dbReference type="Proteomes" id="UP000030826">
    <property type="component" value="Unassembled WGS sequence"/>
</dbReference>
<accession>A0A0B1Q3F7</accession>
<organism evidence="1 2">
    <name type="scientific">Aureimonas altamirensis</name>
    <dbReference type="NCBI Taxonomy" id="370622"/>
    <lineage>
        <taxon>Bacteria</taxon>
        <taxon>Pseudomonadati</taxon>
        <taxon>Pseudomonadota</taxon>
        <taxon>Alphaproteobacteria</taxon>
        <taxon>Hyphomicrobiales</taxon>
        <taxon>Aurantimonadaceae</taxon>
        <taxon>Aureimonas</taxon>
    </lineage>
</organism>
<dbReference type="EMBL" id="JRFJ01000002">
    <property type="protein sequence ID" value="KHJ54929.1"/>
    <property type="molecule type" value="Genomic_DNA"/>
</dbReference>
<protein>
    <submittedName>
        <fullName evidence="1">Uncharacterized protein</fullName>
    </submittedName>
</protein>
<evidence type="ECO:0000313" key="2">
    <source>
        <dbReference type="Proteomes" id="UP000030826"/>
    </source>
</evidence>
<evidence type="ECO:0000313" key="1">
    <source>
        <dbReference type="EMBL" id="KHJ54929.1"/>
    </source>
</evidence>
<gene>
    <name evidence="1" type="ORF">LA66_10310</name>
</gene>
<dbReference type="STRING" id="370622.LA66_10310"/>